<name>I3D0D5_9ARCH</name>
<protein>
    <recommendedName>
        <fullName evidence="3">Cytidyltransferase-like domain-containing protein</fullName>
    </recommendedName>
</protein>
<dbReference type="RefSeq" id="WP_008301021.1">
    <property type="nucleotide sequence ID" value="NZ_AEXL02000138.1"/>
</dbReference>
<proteinExistence type="predicted"/>
<dbReference type="SUPFAM" id="SSF52374">
    <property type="entry name" value="Nucleotidylyl transferase"/>
    <property type="match status" value="1"/>
</dbReference>
<sequence>MITALYLAHLNPVTNAHVEIISDLKKEADIVKVMPVVFKDGEREINSKSFPFNFEIRKKMLMSVFGNSIQITDDYAFFAPFKKYLPPLLAPKSWQLRKQILRGVEGDFFSYTGDKAEGYMLKIYRLKPRIGERKILSASSVKEKLFDAALGKKSAWKEDVPESIAKIIEDDWETVKKFANSEDTTRRVAGMKFPKEGYSEKT</sequence>
<comment type="caution">
    <text evidence="1">The sequence shown here is derived from an EMBL/GenBank/DDBJ whole genome shotgun (WGS) entry which is preliminary data.</text>
</comment>
<dbReference type="PATRIC" id="fig|859350.6.peg.1716"/>
<evidence type="ECO:0000313" key="2">
    <source>
        <dbReference type="Proteomes" id="UP000003423"/>
    </source>
</evidence>
<keyword evidence="2" id="KW-1185">Reference proteome</keyword>
<organism evidence="1 2">
    <name type="scientific">Candidatus Nitrosopumilus salarius BD31</name>
    <dbReference type="NCBI Taxonomy" id="859350"/>
    <lineage>
        <taxon>Archaea</taxon>
        <taxon>Nitrososphaerota</taxon>
        <taxon>Nitrososphaeria</taxon>
        <taxon>Nitrosopumilales</taxon>
        <taxon>Nitrosopumilaceae</taxon>
        <taxon>Nitrosopumilus</taxon>
    </lineage>
</organism>
<accession>I3D0D5</accession>
<evidence type="ECO:0008006" key="3">
    <source>
        <dbReference type="Google" id="ProtNLM"/>
    </source>
</evidence>
<gene>
    <name evidence="1" type="ORF">BD31_I0511</name>
</gene>
<reference evidence="1 2" key="1">
    <citation type="journal article" date="2012" name="J. Bacteriol.">
        <title>Genome sequence of "Candidatus Nitrosopumilus salaria" BD31, an ammonia-oxidizing archaeon from the San Francisco Bay estuary.</title>
        <authorList>
            <person name="Mosier A.C."/>
            <person name="Allen E.E."/>
            <person name="Kim M."/>
            <person name="Ferriera S."/>
            <person name="Francis C.A."/>
        </authorList>
    </citation>
    <scope>NUCLEOTIDE SEQUENCE [LARGE SCALE GENOMIC DNA]</scope>
    <source>
        <strain evidence="1 2">BD31</strain>
    </source>
</reference>
<dbReference type="Gene3D" id="3.40.50.620">
    <property type="entry name" value="HUPs"/>
    <property type="match status" value="1"/>
</dbReference>
<dbReference type="EMBL" id="AEXL02000138">
    <property type="protein sequence ID" value="EIJ65178.1"/>
    <property type="molecule type" value="Genomic_DNA"/>
</dbReference>
<evidence type="ECO:0000313" key="1">
    <source>
        <dbReference type="EMBL" id="EIJ65178.1"/>
    </source>
</evidence>
<dbReference type="Proteomes" id="UP000003423">
    <property type="component" value="Unassembled WGS sequence"/>
</dbReference>
<dbReference type="InterPro" id="IPR014729">
    <property type="entry name" value="Rossmann-like_a/b/a_fold"/>
</dbReference>
<dbReference type="AlphaFoldDB" id="I3D0D5"/>
<dbReference type="OrthoDB" id="7814at2157"/>